<feature type="transmembrane region" description="Helical" evidence="6">
    <location>
        <begin position="50"/>
        <end position="74"/>
    </location>
</feature>
<keyword evidence="4 6" id="KW-1133">Transmembrane helix</keyword>
<dbReference type="KEGG" id="lmoi:VV02_20870"/>
<dbReference type="PANTHER" id="PTHR42770">
    <property type="entry name" value="AMINO ACID TRANSPORTER-RELATED"/>
    <property type="match status" value="1"/>
</dbReference>
<feature type="transmembrane region" description="Helical" evidence="6">
    <location>
        <begin position="325"/>
        <end position="345"/>
    </location>
</feature>
<dbReference type="Proteomes" id="UP000066480">
    <property type="component" value="Chromosome"/>
</dbReference>
<evidence type="ECO:0000256" key="6">
    <source>
        <dbReference type="SAM" id="Phobius"/>
    </source>
</evidence>
<evidence type="ECO:0000313" key="7">
    <source>
        <dbReference type="EMBL" id="AKU17724.1"/>
    </source>
</evidence>
<feature type="transmembrane region" description="Helical" evidence="6">
    <location>
        <begin position="190"/>
        <end position="208"/>
    </location>
</feature>
<dbReference type="OrthoDB" id="9117841at2"/>
<feature type="transmembrane region" description="Helical" evidence="6">
    <location>
        <begin position="95"/>
        <end position="119"/>
    </location>
</feature>
<evidence type="ECO:0000256" key="5">
    <source>
        <dbReference type="ARBA" id="ARBA00023136"/>
    </source>
</evidence>
<evidence type="ECO:0000256" key="3">
    <source>
        <dbReference type="ARBA" id="ARBA00022692"/>
    </source>
</evidence>
<dbReference type="InterPro" id="IPR002293">
    <property type="entry name" value="AA/rel_permease1"/>
</dbReference>
<dbReference type="PIRSF" id="PIRSF006060">
    <property type="entry name" value="AA_transporter"/>
    <property type="match status" value="1"/>
</dbReference>
<feature type="transmembrane region" description="Helical" evidence="6">
    <location>
        <begin position="273"/>
        <end position="294"/>
    </location>
</feature>
<dbReference type="AlphaFoldDB" id="A0A0K1JLZ0"/>
<feature type="transmembrane region" description="Helical" evidence="6">
    <location>
        <begin position="21"/>
        <end position="44"/>
    </location>
</feature>
<feature type="transmembrane region" description="Helical" evidence="6">
    <location>
        <begin position="229"/>
        <end position="253"/>
    </location>
</feature>
<keyword evidence="8" id="KW-1185">Reference proteome</keyword>
<dbReference type="RefSeq" id="WP_052594671.1">
    <property type="nucleotide sequence ID" value="NZ_CP011112.1"/>
</dbReference>
<dbReference type="Pfam" id="PF13520">
    <property type="entry name" value="AA_permease_2"/>
    <property type="match status" value="1"/>
</dbReference>
<evidence type="ECO:0000256" key="4">
    <source>
        <dbReference type="ARBA" id="ARBA00022989"/>
    </source>
</evidence>
<feature type="transmembrane region" description="Helical" evidence="6">
    <location>
        <begin position="131"/>
        <end position="150"/>
    </location>
</feature>
<gene>
    <name evidence="7" type="ORF">VV02_20870</name>
</gene>
<dbReference type="STRING" id="571913.VV02_20870"/>
<dbReference type="InterPro" id="IPR050367">
    <property type="entry name" value="APC_superfamily"/>
</dbReference>
<evidence type="ECO:0000256" key="1">
    <source>
        <dbReference type="ARBA" id="ARBA00004651"/>
    </source>
</evidence>
<organism evidence="7 8">
    <name type="scientific">Luteipulveratus mongoliensis</name>
    <dbReference type="NCBI Taxonomy" id="571913"/>
    <lineage>
        <taxon>Bacteria</taxon>
        <taxon>Bacillati</taxon>
        <taxon>Actinomycetota</taxon>
        <taxon>Actinomycetes</taxon>
        <taxon>Micrococcales</taxon>
        <taxon>Dermacoccaceae</taxon>
        <taxon>Luteipulveratus</taxon>
    </lineage>
</organism>
<feature type="transmembrane region" description="Helical" evidence="6">
    <location>
        <begin position="384"/>
        <end position="404"/>
    </location>
</feature>
<keyword evidence="3 6" id="KW-0812">Transmembrane</keyword>
<dbReference type="Gene3D" id="1.20.1740.10">
    <property type="entry name" value="Amino acid/polyamine transporter I"/>
    <property type="match status" value="1"/>
</dbReference>
<proteinExistence type="predicted"/>
<name>A0A0K1JLZ0_9MICO</name>
<evidence type="ECO:0000313" key="8">
    <source>
        <dbReference type="Proteomes" id="UP000066480"/>
    </source>
</evidence>
<dbReference type="GO" id="GO:0005886">
    <property type="term" value="C:plasma membrane"/>
    <property type="evidence" value="ECO:0007669"/>
    <property type="project" value="UniProtKB-SubCell"/>
</dbReference>
<dbReference type="PANTHER" id="PTHR42770:SF13">
    <property type="entry name" value="L-METHIONINE_BRANCHED-CHAIN AMINO ACID EXPORTER YJEH"/>
    <property type="match status" value="1"/>
</dbReference>
<protein>
    <submittedName>
        <fullName evidence="7">Amino acid permease</fullName>
    </submittedName>
</protein>
<feature type="transmembrane region" description="Helical" evidence="6">
    <location>
        <begin position="157"/>
        <end position="178"/>
    </location>
</feature>
<keyword evidence="2" id="KW-1003">Cell membrane</keyword>
<sequence length="442" mass="44412">MTTRDLEAPAVARTGLSVVQGSALTVGAVLGTGVISLPAVAAGIAGPASLVAWAALIALSIPLATTFASLGARYPDSGGVSTYARLAFGPRAATVVGWTFYLAVPMGAPPAASFAGGYISDMVGGGRSTQILTIVVLTLIVGGMNAFGIRVSGSVQLVLTGVLALLLLAAIVAALPHAEIGNLTPFAPHGWAAVGSAAAVLVWAFAGWEAVSSLSSEYDRPRRDIPRATAVAIGLVGVLYVGVAGASILVLGGRAGSSTAPLSDLLATGFGEPARVVTTAAAILLTIGVMNAYFAGGARLGAALGRDGALPGWLARGSQAGEVPLRSLGVLVALCLLSCVVTFVVRVDLTATLLLVTGSFTFVYLVGSAAAIKLLPRGTWGHRGAVISFASAIGLLWMTGWHVLWTVGVATAALVYAEVRDRRTSSATLENPSATASSCTVP</sequence>
<feature type="transmembrane region" description="Helical" evidence="6">
    <location>
        <begin position="351"/>
        <end position="372"/>
    </location>
</feature>
<reference evidence="7 8" key="1">
    <citation type="submission" date="2015-03" db="EMBL/GenBank/DDBJ databases">
        <title>Luteipulveratus halotolerans sp. nov., a novel actinobacterium (Dermacoccaceae) from Sarawak, Malaysia.</title>
        <authorList>
            <person name="Juboi H."/>
            <person name="Basik A."/>
            <person name="Shamsul S.S."/>
            <person name="Arnold P."/>
            <person name="Schmitt E.K."/>
            <person name="Sanglier J.-J."/>
            <person name="Yeo T."/>
        </authorList>
    </citation>
    <scope>NUCLEOTIDE SEQUENCE [LARGE SCALE GENOMIC DNA]</scope>
    <source>
        <strain evidence="7 8">MN07-A0370</strain>
    </source>
</reference>
<dbReference type="GO" id="GO:0022857">
    <property type="term" value="F:transmembrane transporter activity"/>
    <property type="evidence" value="ECO:0007669"/>
    <property type="project" value="InterPro"/>
</dbReference>
<keyword evidence="5 6" id="KW-0472">Membrane</keyword>
<dbReference type="EMBL" id="CP011112">
    <property type="protein sequence ID" value="AKU17724.1"/>
    <property type="molecule type" value="Genomic_DNA"/>
</dbReference>
<accession>A0A0K1JLZ0</accession>
<comment type="subcellular location">
    <subcellularLocation>
        <location evidence="1">Cell membrane</location>
        <topology evidence="1">Multi-pass membrane protein</topology>
    </subcellularLocation>
</comment>
<dbReference type="PATRIC" id="fig|571913.6.peg.4231"/>
<evidence type="ECO:0000256" key="2">
    <source>
        <dbReference type="ARBA" id="ARBA00022475"/>
    </source>
</evidence>